<proteinExistence type="predicted"/>
<gene>
    <name evidence="2" type="ORF">NYPRO_LOCUS18052</name>
</gene>
<sequence length="82" mass="9478">MGFPEAASSFRIHQIEAAPARAVVSRFKAKETEKKSEEEWEKFTSRMNTQWAFFQDKLKITRNMSLAMKLQSLQLQGGKARL</sequence>
<reference evidence="2" key="1">
    <citation type="submission" date="2020-12" db="EMBL/GenBank/DDBJ databases">
        <authorList>
            <consortium name="Molecular Ecology Group"/>
        </authorList>
    </citation>
    <scope>NUCLEOTIDE SEQUENCE</scope>
    <source>
        <strain evidence="2">TBG_1078</strain>
    </source>
</reference>
<evidence type="ECO:0000259" key="1">
    <source>
        <dbReference type="Pfam" id="PF02036"/>
    </source>
</evidence>
<evidence type="ECO:0000313" key="3">
    <source>
        <dbReference type="Proteomes" id="UP000645828"/>
    </source>
</evidence>
<dbReference type="AlphaFoldDB" id="A0A811Z977"/>
<name>A0A811Z977_NYCPR</name>
<protein>
    <submittedName>
        <fullName evidence="2">(raccoon dog) hypothetical protein</fullName>
    </submittedName>
</protein>
<evidence type="ECO:0000313" key="2">
    <source>
        <dbReference type="EMBL" id="CAD7685259.1"/>
    </source>
</evidence>
<dbReference type="Pfam" id="PF02036">
    <property type="entry name" value="SCP2"/>
    <property type="match status" value="1"/>
</dbReference>
<comment type="caution">
    <text evidence="2">The sequence shown here is derived from an EMBL/GenBank/DDBJ whole genome shotgun (WGS) entry which is preliminary data.</text>
</comment>
<dbReference type="Proteomes" id="UP000645828">
    <property type="component" value="Unassembled WGS sequence"/>
</dbReference>
<dbReference type="InterPro" id="IPR003033">
    <property type="entry name" value="SCP2_sterol-bd_dom"/>
</dbReference>
<dbReference type="SUPFAM" id="SSF55718">
    <property type="entry name" value="SCP-like"/>
    <property type="match status" value="1"/>
</dbReference>
<dbReference type="Gene3D" id="3.30.1050.10">
    <property type="entry name" value="SCP2 sterol-binding domain"/>
    <property type="match status" value="1"/>
</dbReference>
<organism evidence="2 3">
    <name type="scientific">Nyctereutes procyonoides</name>
    <name type="common">Raccoon dog</name>
    <name type="synonym">Canis procyonoides</name>
    <dbReference type="NCBI Taxonomy" id="34880"/>
    <lineage>
        <taxon>Eukaryota</taxon>
        <taxon>Metazoa</taxon>
        <taxon>Chordata</taxon>
        <taxon>Craniata</taxon>
        <taxon>Vertebrata</taxon>
        <taxon>Euteleostomi</taxon>
        <taxon>Mammalia</taxon>
        <taxon>Eutheria</taxon>
        <taxon>Laurasiatheria</taxon>
        <taxon>Carnivora</taxon>
        <taxon>Caniformia</taxon>
        <taxon>Canidae</taxon>
        <taxon>Nyctereutes</taxon>
    </lineage>
</organism>
<dbReference type="EMBL" id="CAJHUB010000760">
    <property type="protein sequence ID" value="CAD7685259.1"/>
    <property type="molecule type" value="Genomic_DNA"/>
</dbReference>
<feature type="domain" description="SCP2" evidence="1">
    <location>
        <begin position="43"/>
        <end position="73"/>
    </location>
</feature>
<keyword evidence="3" id="KW-1185">Reference proteome</keyword>
<dbReference type="InterPro" id="IPR036527">
    <property type="entry name" value="SCP2_sterol-bd_dom_sf"/>
</dbReference>
<accession>A0A811Z977</accession>